<comment type="function">
    <text evidence="8">Catalyzes the attachment of glutamate to tRNA(Glu) in a two-step reaction: glutamate is first activated by ATP to form Glu-AMP and then transferred to the acceptor end of tRNA(Glu).</text>
</comment>
<dbReference type="PANTHER" id="PTHR43311">
    <property type="entry name" value="GLUTAMATE--TRNA LIGASE"/>
    <property type="match status" value="1"/>
</dbReference>
<dbReference type="InterPro" id="IPR004527">
    <property type="entry name" value="Glu-tRNA-ligase_bac/mito"/>
</dbReference>
<comment type="subunit">
    <text evidence="8">Monomer.</text>
</comment>
<dbReference type="RefSeq" id="WP_338086867.1">
    <property type="nucleotide sequence ID" value="NZ_JAAIYP010000037.1"/>
</dbReference>
<dbReference type="GO" id="GO:0005737">
    <property type="term" value="C:cytoplasm"/>
    <property type="evidence" value="ECO:0007669"/>
    <property type="project" value="UniProtKB-SubCell"/>
</dbReference>
<feature type="domain" description="Glutamyl/glutaminyl-tRNA synthetase class Ib catalytic" evidence="9">
    <location>
        <begin position="3"/>
        <end position="306"/>
    </location>
</feature>
<comment type="catalytic activity">
    <reaction evidence="8">
        <text>tRNA(Glu) + L-glutamate + ATP = L-glutamyl-tRNA(Glu) + AMP + diphosphate</text>
        <dbReference type="Rhea" id="RHEA:23540"/>
        <dbReference type="Rhea" id="RHEA-COMP:9663"/>
        <dbReference type="Rhea" id="RHEA-COMP:9680"/>
        <dbReference type="ChEBI" id="CHEBI:29985"/>
        <dbReference type="ChEBI" id="CHEBI:30616"/>
        <dbReference type="ChEBI" id="CHEBI:33019"/>
        <dbReference type="ChEBI" id="CHEBI:78442"/>
        <dbReference type="ChEBI" id="CHEBI:78520"/>
        <dbReference type="ChEBI" id="CHEBI:456215"/>
        <dbReference type="EC" id="6.1.1.17"/>
    </reaction>
</comment>
<feature type="binding site" evidence="8">
    <location>
        <position position="243"/>
    </location>
    <ligand>
        <name>ATP</name>
        <dbReference type="ChEBI" id="CHEBI:30616"/>
    </ligand>
</feature>
<evidence type="ECO:0000256" key="3">
    <source>
        <dbReference type="ARBA" id="ARBA00022598"/>
    </source>
</evidence>
<proteinExistence type="inferred from homology"/>
<dbReference type="InterPro" id="IPR000924">
    <property type="entry name" value="Glu/Gln-tRNA-synth"/>
</dbReference>
<keyword evidence="3 8" id="KW-0436">Ligase</keyword>
<dbReference type="SUPFAM" id="SSF52374">
    <property type="entry name" value="Nucleotidylyl transferase"/>
    <property type="match status" value="1"/>
</dbReference>
<keyword evidence="7 8" id="KW-0030">Aminoacyl-tRNA synthetase</keyword>
<dbReference type="Gene3D" id="1.10.10.350">
    <property type="match status" value="1"/>
</dbReference>
<evidence type="ECO:0000313" key="11">
    <source>
        <dbReference type="EMBL" id="NFV80536.1"/>
    </source>
</evidence>
<dbReference type="GO" id="GO:0004818">
    <property type="term" value="F:glutamate-tRNA ligase activity"/>
    <property type="evidence" value="ECO:0007669"/>
    <property type="project" value="UniProtKB-UniRule"/>
</dbReference>
<dbReference type="EC" id="6.1.1.17" evidence="8"/>
<evidence type="ECO:0000256" key="6">
    <source>
        <dbReference type="ARBA" id="ARBA00022917"/>
    </source>
</evidence>
<feature type="short sequence motif" description="'HIGH' region" evidence="8">
    <location>
        <begin position="9"/>
        <end position="19"/>
    </location>
</feature>
<dbReference type="InterPro" id="IPR045462">
    <property type="entry name" value="aa-tRNA-synth_I_cd-bd"/>
</dbReference>
<sequence>MSVLVRFAPSPTGFLHVGNARVALINWLFAKAHGGYFLLRFDDTDLERSKQEYVDAIVRDLSWLGLDWDKKAYQSQRLAAYDAAAEKLKAEGRLYPCYETPEELEYKRKRLLSRKLPPVYDRAGLHLSDDQRAAFEAEGRKPHWRFKLEHRTVEWDDLVRGNSHVDCASLSDPVLIRGDGSFLYTLPSVVDDVDFGVSHIIRGEDHVTNSAPQIQLFEALGAPAPRFAHLPLMTDITGAGLSKRLGSQSLQDWRDQGIEAMAMNSLLAKLGTSDAIEVRTSLEQLEDEFDIGHFSRATPKFDPAELGHLNARLLHALPFEMVTPRLEAMGVNASPALWTAVHGNLSSLAELRDWAQVVDGPVVPVIEDPAFTAAAADLLPPEPWDDTTWTTLTNAVKAATGRKGKALFHPLRLALTARENGPELKNLLPLVGRDKAAKRLRGETA</sequence>
<dbReference type="GO" id="GO:0006424">
    <property type="term" value="P:glutamyl-tRNA aminoacylation"/>
    <property type="evidence" value="ECO:0007669"/>
    <property type="project" value="UniProtKB-UniRule"/>
</dbReference>
<dbReference type="Gene3D" id="3.40.50.620">
    <property type="entry name" value="HUPs"/>
    <property type="match status" value="1"/>
</dbReference>
<evidence type="ECO:0000256" key="4">
    <source>
        <dbReference type="ARBA" id="ARBA00022741"/>
    </source>
</evidence>
<evidence type="ECO:0000313" key="12">
    <source>
        <dbReference type="Proteomes" id="UP000480684"/>
    </source>
</evidence>
<organism evidence="11 12">
    <name type="scientific">Magnetospirillum aberrantis SpK</name>
    <dbReference type="NCBI Taxonomy" id="908842"/>
    <lineage>
        <taxon>Bacteria</taxon>
        <taxon>Pseudomonadati</taxon>
        <taxon>Pseudomonadota</taxon>
        <taxon>Alphaproteobacteria</taxon>
        <taxon>Rhodospirillales</taxon>
        <taxon>Rhodospirillaceae</taxon>
        <taxon>Magnetospirillum</taxon>
    </lineage>
</organism>
<evidence type="ECO:0000256" key="2">
    <source>
        <dbReference type="ARBA" id="ARBA00022490"/>
    </source>
</evidence>
<evidence type="ECO:0000256" key="1">
    <source>
        <dbReference type="ARBA" id="ARBA00007894"/>
    </source>
</evidence>
<comment type="subcellular location">
    <subcellularLocation>
        <location evidence="8">Cytoplasm</location>
    </subcellularLocation>
</comment>
<keyword evidence="6 8" id="KW-0648">Protein biosynthesis</keyword>
<dbReference type="InterPro" id="IPR014729">
    <property type="entry name" value="Rossmann-like_a/b/a_fold"/>
</dbReference>
<reference evidence="11 12" key="1">
    <citation type="submission" date="2020-02" db="EMBL/GenBank/DDBJ databases">
        <authorList>
            <person name="Dziuba M."/>
            <person name="Kuznetsov B."/>
            <person name="Mardanov A."/>
            <person name="Ravin N."/>
            <person name="Grouzdev D."/>
        </authorList>
    </citation>
    <scope>NUCLEOTIDE SEQUENCE [LARGE SCALE GENOMIC DNA]</scope>
    <source>
        <strain evidence="11 12">SpK</strain>
    </source>
</reference>
<dbReference type="GO" id="GO:0005524">
    <property type="term" value="F:ATP binding"/>
    <property type="evidence" value="ECO:0007669"/>
    <property type="project" value="UniProtKB-UniRule"/>
</dbReference>
<comment type="caution">
    <text evidence="11">The sequence shown here is derived from an EMBL/GenBank/DDBJ whole genome shotgun (WGS) entry which is preliminary data.</text>
</comment>
<dbReference type="NCBIfam" id="TIGR00464">
    <property type="entry name" value="gltX_bact"/>
    <property type="match status" value="1"/>
</dbReference>
<dbReference type="AlphaFoldDB" id="A0A7C9QVT3"/>
<dbReference type="Pfam" id="PF19269">
    <property type="entry name" value="Anticodon_2"/>
    <property type="match status" value="1"/>
</dbReference>
<feature type="domain" description="Aminoacyl-tRNA synthetase class I anticodon-binding" evidence="10">
    <location>
        <begin position="378"/>
        <end position="441"/>
    </location>
</feature>
<evidence type="ECO:0000256" key="5">
    <source>
        <dbReference type="ARBA" id="ARBA00022840"/>
    </source>
</evidence>
<name>A0A7C9QVT3_9PROT</name>
<dbReference type="InterPro" id="IPR008925">
    <property type="entry name" value="aa_tRNA-synth_I_cd-bd_sf"/>
</dbReference>
<evidence type="ECO:0000259" key="10">
    <source>
        <dbReference type="Pfam" id="PF19269"/>
    </source>
</evidence>
<dbReference type="InterPro" id="IPR001412">
    <property type="entry name" value="aa-tRNA-synth_I_CS"/>
</dbReference>
<dbReference type="SUPFAM" id="SSF48163">
    <property type="entry name" value="An anticodon-binding domain of class I aminoacyl-tRNA synthetases"/>
    <property type="match status" value="1"/>
</dbReference>
<evidence type="ECO:0000259" key="9">
    <source>
        <dbReference type="Pfam" id="PF00749"/>
    </source>
</evidence>
<comment type="caution">
    <text evidence="8">Lacks conserved residue(s) required for the propagation of feature annotation.</text>
</comment>
<keyword evidence="2 8" id="KW-0963">Cytoplasm</keyword>
<keyword evidence="5 8" id="KW-0067">ATP-binding</keyword>
<keyword evidence="4 8" id="KW-0547">Nucleotide-binding</keyword>
<dbReference type="GO" id="GO:0000049">
    <property type="term" value="F:tRNA binding"/>
    <property type="evidence" value="ECO:0007669"/>
    <property type="project" value="InterPro"/>
</dbReference>
<dbReference type="InterPro" id="IPR049940">
    <property type="entry name" value="GluQ/Sye"/>
</dbReference>
<feature type="short sequence motif" description="'KMSKS' region" evidence="8">
    <location>
        <begin position="240"/>
        <end position="244"/>
    </location>
</feature>
<accession>A0A7C9QVT3</accession>
<dbReference type="PRINTS" id="PR00987">
    <property type="entry name" value="TRNASYNTHGLU"/>
</dbReference>
<keyword evidence="12" id="KW-1185">Reference proteome</keyword>
<dbReference type="EMBL" id="JAAIYP010000037">
    <property type="protein sequence ID" value="NFV80536.1"/>
    <property type="molecule type" value="Genomic_DNA"/>
</dbReference>
<dbReference type="PANTHER" id="PTHR43311:SF2">
    <property type="entry name" value="GLUTAMATE--TRNA LIGASE, MITOCHONDRIAL-RELATED"/>
    <property type="match status" value="1"/>
</dbReference>
<dbReference type="Proteomes" id="UP000480684">
    <property type="component" value="Unassembled WGS sequence"/>
</dbReference>
<dbReference type="InterPro" id="IPR020058">
    <property type="entry name" value="Glu/Gln-tRNA-synth_Ib_cat-dom"/>
</dbReference>
<comment type="similarity">
    <text evidence="1 8">Belongs to the class-I aminoacyl-tRNA synthetase family. Glutamate--tRNA ligase type 1 subfamily.</text>
</comment>
<gene>
    <name evidence="8" type="primary">gltX</name>
    <name evidence="11" type="ORF">G4223_10490</name>
</gene>
<evidence type="ECO:0000256" key="8">
    <source>
        <dbReference type="HAMAP-Rule" id="MF_00022"/>
    </source>
</evidence>
<evidence type="ECO:0000256" key="7">
    <source>
        <dbReference type="ARBA" id="ARBA00023146"/>
    </source>
</evidence>
<dbReference type="InterPro" id="IPR020751">
    <property type="entry name" value="aa-tRNA-synth_I_codon-bd_sub2"/>
</dbReference>
<protein>
    <recommendedName>
        <fullName evidence="8">Glutamate--tRNA ligase</fullName>
        <ecNumber evidence="8">6.1.1.17</ecNumber>
    </recommendedName>
    <alternativeName>
        <fullName evidence="8">Glutamyl-tRNA synthetase</fullName>
        <shortName evidence="8">GluRS</shortName>
    </alternativeName>
</protein>
<dbReference type="Pfam" id="PF00749">
    <property type="entry name" value="tRNA-synt_1c"/>
    <property type="match status" value="1"/>
</dbReference>
<dbReference type="HAMAP" id="MF_00022">
    <property type="entry name" value="Glu_tRNA_synth_type1"/>
    <property type="match status" value="1"/>
</dbReference>
<dbReference type="PROSITE" id="PS00178">
    <property type="entry name" value="AA_TRNA_LIGASE_I"/>
    <property type="match status" value="1"/>
</dbReference>